<protein>
    <submittedName>
        <fullName evidence="4">Flagellin</fullName>
    </submittedName>
</protein>
<proteinExistence type="predicted"/>
<keyword evidence="1" id="KW-0175">Coiled coil</keyword>
<dbReference type="KEGG" id="paln:B0W48_20340"/>
<sequence>MLVKSSEKVQSLEPANTAKSSGVVTSSKDSANNLWKNKIVAKQEQVQVLTNWSIRGALSQELAKVEQSEATIRNLFTGLERLAQQLNTQAANTKPQAMQQRGISSQITMLQNAASRKGSGLDAQLRTNDPSRPITRQLNANMDLISKRPHDENIQLLMGRSGKSLNLSLPANQDERANFSAVQSAFSQHQISVELSRENRLLFSAKKENAGPLLEPWVISGQGVRVAAGNPISLQLNDIDNPLNELAKIADKNASIQEHRDRIQNAQRHLKANLMKVQAKRQQLLAQLQQLDTASSLDNSEALTNLSSNAKQQMLSAGANSVSVIMAQANVTRNMVQYSLN</sequence>
<organism evidence="4 5">
    <name type="scientific">Pseudoalteromonas aliena</name>
    <dbReference type="NCBI Taxonomy" id="247523"/>
    <lineage>
        <taxon>Bacteria</taxon>
        <taxon>Pseudomonadati</taxon>
        <taxon>Pseudomonadota</taxon>
        <taxon>Gammaproteobacteria</taxon>
        <taxon>Alteromonadales</taxon>
        <taxon>Pseudoalteromonadaceae</taxon>
        <taxon>Pseudoalteromonas</taxon>
    </lineage>
</organism>
<reference evidence="4 5" key="1">
    <citation type="submission" date="2017-02" db="EMBL/GenBank/DDBJ databases">
        <title>Complete genome sequence of the cold-active Pseudoalteromonas aliena strain EH1 isolated from Arctic seawater.</title>
        <authorList>
            <person name="Kim E."/>
            <person name="Heo E."/>
            <person name="Kim H."/>
            <person name="Kim D."/>
        </authorList>
    </citation>
    <scope>NUCLEOTIDE SEQUENCE [LARGE SCALE GENOMIC DNA]</scope>
    <source>
        <strain evidence="4 5">EH1</strain>
    </source>
</reference>
<dbReference type="STRING" id="247523.B0W48_03665"/>
<keyword evidence="4" id="KW-0966">Cell projection</keyword>
<feature type="coiled-coil region" evidence="1">
    <location>
        <begin position="249"/>
        <end position="294"/>
    </location>
</feature>
<dbReference type="EMBL" id="CP019628">
    <property type="protein sequence ID" value="AQP98975.1"/>
    <property type="molecule type" value="Genomic_DNA"/>
</dbReference>
<dbReference type="Proteomes" id="UP000188243">
    <property type="component" value="Chromosome"/>
</dbReference>
<accession>A0A1Q2H3J1</accession>
<evidence type="ECO:0000256" key="1">
    <source>
        <dbReference type="SAM" id="Coils"/>
    </source>
</evidence>
<dbReference type="AlphaFoldDB" id="A0A1Q2H3J1"/>
<dbReference type="KEGG" id="paln:B0W48_03665"/>
<feature type="compositionally biased region" description="Polar residues" evidence="2">
    <location>
        <begin position="13"/>
        <end position="28"/>
    </location>
</feature>
<evidence type="ECO:0000313" key="3">
    <source>
        <dbReference type="EMBL" id="AQP98975.1"/>
    </source>
</evidence>
<evidence type="ECO:0000256" key="2">
    <source>
        <dbReference type="SAM" id="MobiDB-lite"/>
    </source>
</evidence>
<gene>
    <name evidence="3" type="ORF">B0W48_03665</name>
    <name evidence="4" type="ORF">B0W48_20340</name>
</gene>
<evidence type="ECO:0000313" key="5">
    <source>
        <dbReference type="Proteomes" id="UP000188243"/>
    </source>
</evidence>
<dbReference type="RefSeq" id="WP_077535678.1">
    <property type="nucleotide sequence ID" value="NZ_CP019628.1"/>
</dbReference>
<keyword evidence="4" id="KW-0969">Cilium</keyword>
<feature type="region of interest" description="Disordered" evidence="2">
    <location>
        <begin position="1"/>
        <end position="28"/>
    </location>
</feature>
<evidence type="ECO:0000313" key="4">
    <source>
        <dbReference type="EMBL" id="AQQ01922.1"/>
    </source>
</evidence>
<name>A0A1Q2H3J1_9GAMM</name>
<dbReference type="EMBL" id="CP019628">
    <property type="protein sequence ID" value="AQQ01922.1"/>
    <property type="molecule type" value="Genomic_DNA"/>
</dbReference>
<keyword evidence="4" id="KW-0282">Flagellum</keyword>